<organism evidence="1 2">
    <name type="scientific">Emticicia aquatilis</name>
    <dbReference type="NCBI Taxonomy" id="1537369"/>
    <lineage>
        <taxon>Bacteria</taxon>
        <taxon>Pseudomonadati</taxon>
        <taxon>Bacteroidota</taxon>
        <taxon>Cytophagia</taxon>
        <taxon>Cytophagales</taxon>
        <taxon>Leadbetterellaceae</taxon>
        <taxon>Emticicia</taxon>
    </lineage>
</organism>
<evidence type="ECO:0000313" key="1">
    <source>
        <dbReference type="EMBL" id="GGD64456.1"/>
    </source>
</evidence>
<evidence type="ECO:0000313" key="2">
    <source>
        <dbReference type="Proteomes" id="UP000609064"/>
    </source>
</evidence>
<name>A0A916YWC3_9BACT</name>
<protein>
    <recommendedName>
        <fullName evidence="3">Capsule assembly Wzi family protein</fullName>
    </recommendedName>
</protein>
<dbReference type="RefSeq" id="WP_188766998.1">
    <property type="nucleotide sequence ID" value="NZ_BMKK01000006.1"/>
</dbReference>
<reference evidence="1" key="2">
    <citation type="submission" date="2020-09" db="EMBL/GenBank/DDBJ databases">
        <authorList>
            <person name="Sun Q."/>
            <person name="Zhou Y."/>
        </authorList>
    </citation>
    <scope>NUCLEOTIDE SEQUENCE</scope>
    <source>
        <strain evidence="1">CGMCC 1.15958</strain>
    </source>
</reference>
<accession>A0A916YWC3</accession>
<dbReference type="EMBL" id="BMKK01000006">
    <property type="protein sequence ID" value="GGD64456.1"/>
    <property type="molecule type" value="Genomic_DNA"/>
</dbReference>
<sequence>MTRNSLLLIVFLTIYVNISYSQGFFSNIKYRGEVSTYLSTSNITPFWLRSNQYGIIPTSPPILSLNGSAHKEYDSTKIEQRTGKFGYGYGLNGVINIGNESQILIPEAYVKVRYGTFEIYVGRRKEIIGLVDTMLTSGSYIWSGNALPIPKIQISIPNYTSILGHGLLSIKGSFAHGWFGNQTYVKNYYLHQKSLYGRIGKPNWKINFYSGFNSQVQWGGYAPLLVNDNYSSQNGHLPSDFNALMGVAFPLPFVRNAFPPKIKLGYDSENYGGNQLGSVDFAGELKLPQINILFYRQLPYDLGSLFSSLVNADDGLYGIALKFKKPIFTVNKITVEGFHSYNQGTYRSGIARLLNIQDKHFGEPHGYFQHGQYQDGWRYNENIIGSPLMLDRHNETIYNATIPASSFNQVKSIYLALEGNRKRYNYGIKTNYSLYRQNIIRNINQFSFLAYTDFFVRQEYQIKVSVAGDYGTKLKNSSGVSVSVLKKW</sequence>
<evidence type="ECO:0008006" key="3">
    <source>
        <dbReference type="Google" id="ProtNLM"/>
    </source>
</evidence>
<keyword evidence="2" id="KW-1185">Reference proteome</keyword>
<proteinExistence type="predicted"/>
<reference evidence="1" key="1">
    <citation type="journal article" date="2014" name="Int. J. Syst. Evol. Microbiol.">
        <title>Complete genome sequence of Corynebacterium casei LMG S-19264T (=DSM 44701T), isolated from a smear-ripened cheese.</title>
        <authorList>
            <consortium name="US DOE Joint Genome Institute (JGI-PGF)"/>
            <person name="Walter F."/>
            <person name="Albersmeier A."/>
            <person name="Kalinowski J."/>
            <person name="Ruckert C."/>
        </authorList>
    </citation>
    <scope>NUCLEOTIDE SEQUENCE</scope>
    <source>
        <strain evidence="1">CGMCC 1.15958</strain>
    </source>
</reference>
<dbReference type="InterPro" id="IPR038636">
    <property type="entry name" value="Wzi_sf"/>
</dbReference>
<dbReference type="AlphaFoldDB" id="A0A916YWC3"/>
<gene>
    <name evidence="1" type="ORF">GCM10011514_30550</name>
</gene>
<dbReference type="Proteomes" id="UP000609064">
    <property type="component" value="Unassembled WGS sequence"/>
</dbReference>
<dbReference type="Gene3D" id="2.40.160.130">
    <property type="entry name" value="Capsule assembly protein Wzi"/>
    <property type="match status" value="1"/>
</dbReference>
<comment type="caution">
    <text evidence="1">The sequence shown here is derived from an EMBL/GenBank/DDBJ whole genome shotgun (WGS) entry which is preliminary data.</text>
</comment>